<evidence type="ECO:0000259" key="16">
    <source>
        <dbReference type="PROSITE" id="PS51473"/>
    </source>
</evidence>
<dbReference type="GO" id="GO:0005886">
    <property type="term" value="C:plasma membrane"/>
    <property type="evidence" value="ECO:0007669"/>
    <property type="project" value="TreeGrafter"/>
</dbReference>
<keyword evidence="6" id="KW-0677">Repeat</keyword>
<evidence type="ECO:0000256" key="6">
    <source>
        <dbReference type="ARBA" id="ARBA00022737"/>
    </source>
</evidence>
<dbReference type="SUPFAM" id="SSF56112">
    <property type="entry name" value="Protein kinase-like (PK-like)"/>
    <property type="match status" value="2"/>
</dbReference>
<dbReference type="PANTHER" id="PTHR27002">
    <property type="entry name" value="RECEPTOR-LIKE SERINE/THREONINE-PROTEIN KINASE SD1-8"/>
    <property type="match status" value="1"/>
</dbReference>
<dbReference type="PROSITE" id="PS50011">
    <property type="entry name" value="PROTEIN_KINASE_DOM"/>
    <property type="match status" value="2"/>
</dbReference>
<keyword evidence="5" id="KW-0732">Signal</keyword>
<feature type="domain" description="Gnk2-homologous" evidence="16">
    <location>
        <begin position="8"/>
        <end position="114"/>
    </location>
</feature>
<keyword evidence="8" id="KW-0418">Kinase</keyword>
<evidence type="ECO:0000256" key="9">
    <source>
        <dbReference type="ARBA" id="ARBA00022840"/>
    </source>
</evidence>
<dbReference type="Gene3D" id="3.30.430.20">
    <property type="entry name" value="Gnk2 domain, C-X8-C-X2-C motif"/>
    <property type="match status" value="2"/>
</dbReference>
<evidence type="ECO:0000313" key="17">
    <source>
        <dbReference type="EMBL" id="RZC48092.1"/>
    </source>
</evidence>
<feature type="binding site" evidence="13">
    <location>
        <position position="194"/>
    </location>
    <ligand>
        <name>ATP</name>
        <dbReference type="ChEBI" id="CHEBI:30616"/>
    </ligand>
</feature>
<evidence type="ECO:0000256" key="14">
    <source>
        <dbReference type="SAM" id="Phobius"/>
    </source>
</evidence>
<keyword evidence="12" id="KW-0325">Glycoprotein</keyword>
<feature type="domain" description="Gnk2-homologous" evidence="16">
    <location>
        <begin position="475"/>
        <end position="581"/>
    </location>
</feature>
<dbReference type="Gene3D" id="3.30.200.20">
    <property type="entry name" value="Phosphorylase Kinase, domain 1"/>
    <property type="match status" value="2"/>
</dbReference>
<dbReference type="FunFam" id="3.30.200.20:FF:000162">
    <property type="entry name" value="Adenine nucleotide alpha hydrolase-like domain kinase"/>
    <property type="match status" value="1"/>
</dbReference>
<dbReference type="PROSITE" id="PS00107">
    <property type="entry name" value="PROTEIN_KINASE_ATP"/>
    <property type="match status" value="1"/>
</dbReference>
<comment type="subcellular location">
    <subcellularLocation>
        <location evidence="1">Membrane</location>
        <topology evidence="1">Single-pass membrane protein</topology>
    </subcellularLocation>
</comment>
<feature type="transmembrane region" description="Helical" evidence="14">
    <location>
        <begin position="609"/>
        <end position="632"/>
    </location>
</feature>
<evidence type="ECO:0000313" key="18">
    <source>
        <dbReference type="Proteomes" id="UP000316621"/>
    </source>
</evidence>
<evidence type="ECO:0000256" key="10">
    <source>
        <dbReference type="ARBA" id="ARBA00022989"/>
    </source>
</evidence>
<feature type="domain" description="Protein kinase" evidence="15">
    <location>
        <begin position="668"/>
        <end position="912"/>
    </location>
</feature>
<proteinExistence type="predicted"/>
<dbReference type="AlphaFoldDB" id="A0A4Y7IK34"/>
<evidence type="ECO:0000256" key="7">
    <source>
        <dbReference type="ARBA" id="ARBA00022741"/>
    </source>
</evidence>
<evidence type="ECO:0000256" key="2">
    <source>
        <dbReference type="ARBA" id="ARBA00022527"/>
    </source>
</evidence>
<evidence type="ECO:0000256" key="12">
    <source>
        <dbReference type="ARBA" id="ARBA00023180"/>
    </source>
</evidence>
<dbReference type="GO" id="GO:0004674">
    <property type="term" value="F:protein serine/threonine kinase activity"/>
    <property type="evidence" value="ECO:0007669"/>
    <property type="project" value="UniProtKB-KW"/>
</dbReference>
<name>A0A4Y7IK34_PAPSO</name>
<evidence type="ECO:0000256" key="5">
    <source>
        <dbReference type="ARBA" id="ARBA00022729"/>
    </source>
</evidence>
<dbReference type="Proteomes" id="UP000316621">
    <property type="component" value="Chromosome 1"/>
</dbReference>
<dbReference type="Pfam" id="PF01657">
    <property type="entry name" value="Stress-antifung"/>
    <property type="match status" value="2"/>
</dbReference>
<evidence type="ECO:0000256" key="1">
    <source>
        <dbReference type="ARBA" id="ARBA00004167"/>
    </source>
</evidence>
<keyword evidence="11 14" id="KW-0472">Membrane</keyword>
<keyword evidence="4 14" id="KW-0812">Transmembrane</keyword>
<sequence length="962" mass="107551">MGFLNVVSIFFIYFFSLSNFLITIQYTTAQSRYVSHFCSGDNYATNRYYNTSAGKNPDIVYGSIQCRGGVPLEGCQDCVKDCTQRIKENDRCPKSKQAIIWYNICMIRIVLPLAIAVFLTIAFWFFCFRRKKSKIKKFDYVDDENPSTEYLQFNFGIVSAATDNFSAANKLGEGGFGSVYKGTLSDSWQEIAVKRLSKNSGQGEQEFKNEVTLVAKFQHRNLVKLVGFSLADPVKRTHLNWERRYRIIGGVARGLVYLHEESRLKIIHRDLKASNILLDIDMNPKIADFRMARLFFLDQTQATPEYITHGKFSVKSEDFSFGVLVLEILSGKRNSSFQGSDIARNLLSYAWRLWKNGSAIELLDPTLEDRCSRSEAMKCIHVALLCVQENVADRPTMPTVVQMLNNSVISHDSPSLPGFFAGSTRHTEPPSTLSLGYSEEQVNARSDPITQAVTWSCRGDVTLDACQSCVKVGIQEIKGDGGCQILNKRFFDLTYVISGLLIRIAAEAVANNSITNFATGDSNYDSARIFGSVRCTADIPPISCYNCFLGAISYLPDCCDGKQGARVINPSCSIRYELYSFFNSTIAHSPPSSPDAAPSNSNGNNSSKIAVIIGVLSAIVVVLSATAVRLLWRKKTKTKKLDYINDEILTTESLQFNFAILSTATDNFSQTNKLGEGTLPDSWQEIAVKRLSKNSGQGEQEFKNEVTLVAKLQHRNLVKLVGFSLAGEEKLLIYEFMPNGSLDGFLFDPIKCTQLDLERRYNIVGGVARGLLYLHEESRLKIIHRDLKASNILLDVDMNPKIADFGMARLFGHHQIQDNTNRIVGTHGYMAPKYVMRGEFSVKSDVFSFGVLVLEILCGQRNRSFYSSDIAGDLLSYAWTHWNNGSAIEILDPTLKDTFSRSEAMRCIHVALLCVQEITTRKVGLSDQAFLVGKAHIESLYPLKRLNLALALELQKVGFQQV</sequence>
<feature type="domain" description="Protein kinase" evidence="15">
    <location>
        <begin position="165"/>
        <end position="409"/>
    </location>
</feature>
<dbReference type="InterPro" id="IPR001245">
    <property type="entry name" value="Ser-Thr/Tyr_kinase_cat_dom"/>
</dbReference>
<dbReference type="InterPro" id="IPR002902">
    <property type="entry name" value="GNK2"/>
</dbReference>
<feature type="transmembrane region" description="Helical" evidence="14">
    <location>
        <begin position="6"/>
        <end position="24"/>
    </location>
</feature>
<dbReference type="InterPro" id="IPR017441">
    <property type="entry name" value="Protein_kinase_ATP_BS"/>
</dbReference>
<keyword evidence="10 14" id="KW-1133">Transmembrane helix</keyword>
<evidence type="ECO:0000256" key="11">
    <source>
        <dbReference type="ARBA" id="ARBA00023136"/>
    </source>
</evidence>
<organism evidence="17 18">
    <name type="scientific">Papaver somniferum</name>
    <name type="common">Opium poppy</name>
    <dbReference type="NCBI Taxonomy" id="3469"/>
    <lineage>
        <taxon>Eukaryota</taxon>
        <taxon>Viridiplantae</taxon>
        <taxon>Streptophyta</taxon>
        <taxon>Embryophyta</taxon>
        <taxon>Tracheophyta</taxon>
        <taxon>Spermatophyta</taxon>
        <taxon>Magnoliopsida</taxon>
        <taxon>Ranunculales</taxon>
        <taxon>Papaveraceae</taxon>
        <taxon>Papaveroideae</taxon>
        <taxon>Papaver</taxon>
    </lineage>
</organism>
<evidence type="ECO:0000256" key="4">
    <source>
        <dbReference type="ARBA" id="ARBA00022692"/>
    </source>
</evidence>
<dbReference type="CDD" id="cd23509">
    <property type="entry name" value="Gnk2-like"/>
    <property type="match status" value="2"/>
</dbReference>
<keyword evidence="2" id="KW-0723">Serine/threonine-protein kinase</keyword>
<dbReference type="InterPro" id="IPR011009">
    <property type="entry name" value="Kinase-like_dom_sf"/>
</dbReference>
<dbReference type="InterPro" id="IPR038408">
    <property type="entry name" value="GNK2_sf"/>
</dbReference>
<dbReference type="FunFam" id="1.10.510.10:FF:000129">
    <property type="entry name" value="cysteine-rich receptor-like protein kinase 10"/>
    <property type="match status" value="2"/>
</dbReference>
<accession>A0A4Y7IK34</accession>
<reference evidence="17 18" key="1">
    <citation type="journal article" date="2018" name="Science">
        <title>The opium poppy genome and morphinan production.</title>
        <authorList>
            <person name="Guo L."/>
            <person name="Winzer T."/>
            <person name="Yang X."/>
            <person name="Li Y."/>
            <person name="Ning Z."/>
            <person name="He Z."/>
            <person name="Teodor R."/>
            <person name="Lu Y."/>
            <person name="Bowser T.A."/>
            <person name="Graham I.A."/>
            <person name="Ye K."/>
        </authorList>
    </citation>
    <scope>NUCLEOTIDE SEQUENCE [LARGE SCALE GENOMIC DNA]</scope>
    <source>
        <strain evidence="18">cv. HN1</strain>
        <tissue evidence="17">Leaves</tissue>
    </source>
</reference>
<dbReference type="InterPro" id="IPR000719">
    <property type="entry name" value="Prot_kinase_dom"/>
</dbReference>
<dbReference type="Pfam" id="PF00069">
    <property type="entry name" value="Pkinase"/>
    <property type="match status" value="1"/>
</dbReference>
<dbReference type="PROSITE" id="PS51473">
    <property type="entry name" value="GNK2"/>
    <property type="match status" value="2"/>
</dbReference>
<dbReference type="GO" id="GO:0006950">
    <property type="term" value="P:response to stress"/>
    <property type="evidence" value="ECO:0007669"/>
    <property type="project" value="UniProtKB-ARBA"/>
</dbReference>
<evidence type="ECO:0000259" key="15">
    <source>
        <dbReference type="PROSITE" id="PS50011"/>
    </source>
</evidence>
<keyword evidence="18" id="KW-1185">Reference proteome</keyword>
<dbReference type="GO" id="GO:0005524">
    <property type="term" value="F:ATP binding"/>
    <property type="evidence" value="ECO:0007669"/>
    <property type="project" value="UniProtKB-UniRule"/>
</dbReference>
<dbReference type="EMBL" id="CM010715">
    <property type="protein sequence ID" value="RZC48092.1"/>
    <property type="molecule type" value="Genomic_DNA"/>
</dbReference>
<keyword evidence="7 13" id="KW-0547">Nucleotide-binding</keyword>
<keyword evidence="9 13" id="KW-0067">ATP-binding</keyword>
<keyword evidence="3" id="KW-0808">Transferase</keyword>
<protein>
    <recommendedName>
        <fullName evidence="19">Protein kinase domain-containing protein</fullName>
    </recommendedName>
</protein>
<gene>
    <name evidence="17" type="ORF">C5167_041087</name>
</gene>
<dbReference type="InterPro" id="IPR008271">
    <property type="entry name" value="Ser/Thr_kinase_AS"/>
</dbReference>
<dbReference type="Pfam" id="PF07714">
    <property type="entry name" value="PK_Tyr_Ser-Thr"/>
    <property type="match status" value="1"/>
</dbReference>
<dbReference type="Gramene" id="RZC48092">
    <property type="protein sequence ID" value="RZC48092"/>
    <property type="gene ID" value="C5167_041087"/>
</dbReference>
<dbReference type="PROSITE" id="PS00108">
    <property type="entry name" value="PROTEIN_KINASE_ST"/>
    <property type="match status" value="2"/>
</dbReference>
<evidence type="ECO:0000256" key="13">
    <source>
        <dbReference type="PROSITE-ProRule" id="PRU10141"/>
    </source>
</evidence>
<evidence type="ECO:0000256" key="3">
    <source>
        <dbReference type="ARBA" id="ARBA00022679"/>
    </source>
</evidence>
<dbReference type="SMART" id="SM00220">
    <property type="entry name" value="S_TKc"/>
    <property type="match status" value="2"/>
</dbReference>
<dbReference type="Gene3D" id="1.10.510.10">
    <property type="entry name" value="Transferase(Phosphotransferase) domain 1"/>
    <property type="match status" value="2"/>
</dbReference>
<feature type="transmembrane region" description="Helical" evidence="14">
    <location>
        <begin position="100"/>
        <end position="126"/>
    </location>
</feature>
<dbReference type="PANTHER" id="PTHR27002:SF1050">
    <property type="entry name" value="CYSTEINE-RICH RECEPTOR-LIKE PROTEIN KINASE 5"/>
    <property type="match status" value="1"/>
</dbReference>
<evidence type="ECO:0000256" key="8">
    <source>
        <dbReference type="ARBA" id="ARBA00022777"/>
    </source>
</evidence>
<evidence type="ECO:0008006" key="19">
    <source>
        <dbReference type="Google" id="ProtNLM"/>
    </source>
</evidence>